<feature type="compositionally biased region" description="Basic and acidic residues" evidence="3">
    <location>
        <begin position="103"/>
        <end position="118"/>
    </location>
</feature>
<dbReference type="EMBL" id="LN483326">
    <property type="protein sequence ID" value="CDZ98194.1"/>
    <property type="molecule type" value="Genomic_DNA"/>
</dbReference>
<feature type="compositionally biased region" description="Low complexity" evidence="3">
    <location>
        <begin position="206"/>
        <end position="218"/>
    </location>
</feature>
<evidence type="ECO:0000313" key="5">
    <source>
        <dbReference type="EMBL" id="CDZ98194.1"/>
    </source>
</evidence>
<sequence length="269" mass="29017">MSGFSLNTTGGVASRFVSQTELDQVKANKDEEWIQFADQSSWAIRIGQEPPPRPQEEEYDPRSLFEKLKHNKDVKREEWDEKMKMGNQFRGLDSEEINFLAAEKTKSEEEERARRQADEDVLAAFRSAQRRSPSPPSTLLSPPIPIPAPASASNTSTAKPSSSSAATSLSTNPSVRPTGLPPASKGKAKGKSKLPVGVIVKKKAKPAAPSSAPTASDAKAGDAQKVEEKSVEVESQVGKGGKRAVDEDHSALSDGPVEGEEDKKKARLV</sequence>
<feature type="compositionally biased region" description="Low complexity" evidence="3">
    <location>
        <begin position="149"/>
        <end position="174"/>
    </location>
</feature>
<dbReference type="GO" id="GO:0005634">
    <property type="term" value="C:nucleus"/>
    <property type="evidence" value="ECO:0007669"/>
    <property type="project" value="UniProtKB-SubCell"/>
</dbReference>
<keyword evidence="2" id="KW-0539">Nucleus</keyword>
<accession>A0A0F7SL98</accession>
<dbReference type="InterPro" id="IPR039845">
    <property type="entry name" value="FAM192A"/>
</dbReference>
<reference evidence="5" key="1">
    <citation type="submission" date="2014-08" db="EMBL/GenBank/DDBJ databases">
        <authorList>
            <person name="Sharma Rahul"/>
            <person name="Thines Marco"/>
        </authorList>
    </citation>
    <scope>NUCLEOTIDE SEQUENCE</scope>
</reference>
<name>A0A0F7SL98_PHARH</name>
<evidence type="ECO:0000259" key="4">
    <source>
        <dbReference type="Pfam" id="PF10187"/>
    </source>
</evidence>
<feature type="region of interest" description="Disordered" evidence="3">
    <location>
        <begin position="43"/>
        <end position="64"/>
    </location>
</feature>
<protein>
    <submittedName>
        <fullName evidence="5">Uncharacterized conserved protein</fullName>
    </submittedName>
</protein>
<feature type="region of interest" description="Disordered" evidence="3">
    <location>
        <begin position="86"/>
        <end position="269"/>
    </location>
</feature>
<feature type="domain" description="FAM192A/Fyv6 N-terminal" evidence="4">
    <location>
        <begin position="16"/>
        <end position="126"/>
    </location>
</feature>
<evidence type="ECO:0000256" key="3">
    <source>
        <dbReference type="SAM" id="MobiDB-lite"/>
    </source>
</evidence>
<dbReference type="AlphaFoldDB" id="A0A0F7SL98"/>
<evidence type="ECO:0000256" key="1">
    <source>
        <dbReference type="ARBA" id="ARBA00004123"/>
    </source>
</evidence>
<comment type="subcellular location">
    <subcellularLocation>
        <location evidence="1">Nucleus</location>
    </subcellularLocation>
</comment>
<dbReference type="PANTHER" id="PTHR13495:SF0">
    <property type="entry name" value="PSME3-INTERACTING PROTEIN"/>
    <property type="match status" value="1"/>
</dbReference>
<dbReference type="InterPro" id="IPR019331">
    <property type="entry name" value="FAM192A/Fyv6_N"/>
</dbReference>
<proteinExistence type="predicted"/>
<dbReference type="PANTHER" id="PTHR13495">
    <property type="entry name" value="NEFA-INTERACTING NUCLEAR PROTEIN NIP30"/>
    <property type="match status" value="1"/>
</dbReference>
<feature type="compositionally biased region" description="Low complexity" evidence="3">
    <location>
        <begin position="123"/>
        <end position="141"/>
    </location>
</feature>
<feature type="compositionally biased region" description="Basic and acidic residues" evidence="3">
    <location>
        <begin position="54"/>
        <end position="64"/>
    </location>
</feature>
<feature type="compositionally biased region" description="Basic and acidic residues" evidence="3">
    <location>
        <begin position="219"/>
        <end position="232"/>
    </location>
</feature>
<dbReference type="Pfam" id="PF10187">
    <property type="entry name" value="FAM192A_Fyv6_N"/>
    <property type="match status" value="1"/>
</dbReference>
<evidence type="ECO:0000256" key="2">
    <source>
        <dbReference type="ARBA" id="ARBA00023242"/>
    </source>
</evidence>
<organism evidence="5">
    <name type="scientific">Phaffia rhodozyma</name>
    <name type="common">Yeast</name>
    <name type="synonym">Xanthophyllomyces dendrorhous</name>
    <dbReference type="NCBI Taxonomy" id="264483"/>
    <lineage>
        <taxon>Eukaryota</taxon>
        <taxon>Fungi</taxon>
        <taxon>Dikarya</taxon>
        <taxon>Basidiomycota</taxon>
        <taxon>Agaricomycotina</taxon>
        <taxon>Tremellomycetes</taxon>
        <taxon>Cystofilobasidiales</taxon>
        <taxon>Mrakiaceae</taxon>
        <taxon>Phaffia</taxon>
    </lineage>
</organism>